<dbReference type="Proteomes" id="UP001429984">
    <property type="component" value="Unassembled WGS sequence"/>
</dbReference>
<sequence length="238" mass="26783">MNLPMEVLLVAGVLALYLQDATLLLHYDEVAMVRGRRWRATTGSALEFRGRRLFLPDPLRPADAMFRVTWLGNGEGQAREHWAGLGHFIAALSALKPACWLLWALQLLVLPALLWRFAHPLALLALAALIYGTCLVVAMQLWRYRRAYELDRRQALTMGFELLCCPPHAINVVRRLSLRRGLHGNAMDVARHLLDADEVAGIGTRIGQRLDYAMDFAGDGAPLEQRLLDAKQRLETLK</sequence>
<dbReference type="EMBL" id="JADLZT010000003">
    <property type="protein sequence ID" value="MBF6023722.1"/>
    <property type="molecule type" value="Genomic_DNA"/>
</dbReference>
<evidence type="ECO:0000313" key="2">
    <source>
        <dbReference type="EMBL" id="MBF6023722.1"/>
    </source>
</evidence>
<keyword evidence="1" id="KW-1133">Transmembrane helix</keyword>
<evidence type="ECO:0000313" key="3">
    <source>
        <dbReference type="Proteomes" id="UP001429984"/>
    </source>
</evidence>
<feature type="transmembrane region" description="Helical" evidence="1">
    <location>
        <begin position="98"/>
        <end position="115"/>
    </location>
</feature>
<keyword evidence="3" id="KW-1185">Reference proteome</keyword>
<protein>
    <recommendedName>
        <fullName evidence="4">TIGR04222 domain-containing membrane protein</fullName>
    </recommendedName>
</protein>
<keyword evidence="1" id="KW-0472">Membrane</keyword>
<organism evidence="2 3">
    <name type="scientific">Lysobacter niastensis</name>
    <dbReference type="NCBI Taxonomy" id="380629"/>
    <lineage>
        <taxon>Bacteria</taxon>
        <taxon>Pseudomonadati</taxon>
        <taxon>Pseudomonadota</taxon>
        <taxon>Gammaproteobacteria</taxon>
        <taxon>Lysobacterales</taxon>
        <taxon>Lysobacteraceae</taxon>
        <taxon>Lysobacter</taxon>
    </lineage>
</organism>
<gene>
    <name evidence="2" type="ORF">IU514_06750</name>
</gene>
<proteinExistence type="predicted"/>
<evidence type="ECO:0008006" key="4">
    <source>
        <dbReference type="Google" id="ProtNLM"/>
    </source>
</evidence>
<reference evidence="2 3" key="1">
    <citation type="submission" date="2020-11" db="EMBL/GenBank/DDBJ databases">
        <title>Draft Genome Sequence and Secondary Metabolite Biosynthetic Potential of the Lysobacter niastensis Type strain DSM 18481.</title>
        <authorList>
            <person name="Turrini P."/>
            <person name="Artuso I."/>
            <person name="Tescari M."/>
            <person name="Lugli G.A."/>
            <person name="Frangipani E."/>
            <person name="Ventura M."/>
            <person name="Visca P."/>
        </authorList>
    </citation>
    <scope>NUCLEOTIDE SEQUENCE [LARGE SCALE GENOMIC DNA]</scope>
    <source>
        <strain evidence="2 3">DSM 18481</strain>
    </source>
</reference>
<name>A0ABS0B7M3_9GAMM</name>
<comment type="caution">
    <text evidence="2">The sequence shown here is derived from an EMBL/GenBank/DDBJ whole genome shotgun (WGS) entry which is preliminary data.</text>
</comment>
<dbReference type="RefSeq" id="WP_194930310.1">
    <property type="nucleotide sequence ID" value="NZ_JADLZT010000003.1"/>
</dbReference>
<keyword evidence="1" id="KW-0812">Transmembrane</keyword>
<accession>A0ABS0B7M3</accession>
<feature type="transmembrane region" description="Helical" evidence="1">
    <location>
        <begin position="6"/>
        <end position="27"/>
    </location>
</feature>
<feature type="transmembrane region" description="Helical" evidence="1">
    <location>
        <begin position="121"/>
        <end position="142"/>
    </location>
</feature>
<evidence type="ECO:0000256" key="1">
    <source>
        <dbReference type="SAM" id="Phobius"/>
    </source>
</evidence>